<dbReference type="InterPro" id="IPR004089">
    <property type="entry name" value="MCPsignal_dom"/>
</dbReference>
<gene>
    <name evidence="7" type="ORF">CVM73_28570</name>
</gene>
<dbReference type="PROSITE" id="PS50885">
    <property type="entry name" value="HAMP"/>
    <property type="match status" value="1"/>
</dbReference>
<keyword evidence="4" id="KW-1133">Transmembrane helix</keyword>
<dbReference type="AlphaFoldDB" id="A0A2M8R2A0"/>
<dbReference type="PANTHER" id="PTHR32089:SF112">
    <property type="entry name" value="LYSOZYME-LIKE PROTEIN-RELATED"/>
    <property type="match status" value="1"/>
</dbReference>
<evidence type="ECO:0000313" key="7">
    <source>
        <dbReference type="EMBL" id="PJG51947.1"/>
    </source>
</evidence>
<evidence type="ECO:0000256" key="3">
    <source>
        <dbReference type="PROSITE-ProRule" id="PRU00284"/>
    </source>
</evidence>
<dbReference type="Gene3D" id="6.10.340.10">
    <property type="match status" value="1"/>
</dbReference>
<evidence type="ECO:0000259" key="6">
    <source>
        <dbReference type="PROSITE" id="PS50885"/>
    </source>
</evidence>
<dbReference type="Pfam" id="PF00015">
    <property type="entry name" value="MCPsignal"/>
    <property type="match status" value="1"/>
</dbReference>
<keyword evidence="4" id="KW-0472">Membrane</keyword>
<dbReference type="CDD" id="cd06225">
    <property type="entry name" value="HAMP"/>
    <property type="match status" value="1"/>
</dbReference>
<evidence type="ECO:0000313" key="8">
    <source>
        <dbReference type="Proteomes" id="UP000231194"/>
    </source>
</evidence>
<dbReference type="EMBL" id="PGVG01000030">
    <property type="protein sequence ID" value="PJG51947.1"/>
    <property type="molecule type" value="Genomic_DNA"/>
</dbReference>
<comment type="similarity">
    <text evidence="2">Belongs to the methyl-accepting chemotaxis (MCP) protein family.</text>
</comment>
<evidence type="ECO:0000256" key="4">
    <source>
        <dbReference type="SAM" id="Phobius"/>
    </source>
</evidence>
<feature type="domain" description="Methyl-accepting transducer" evidence="5">
    <location>
        <begin position="434"/>
        <end position="677"/>
    </location>
</feature>
<keyword evidence="1 3" id="KW-0807">Transducer</keyword>
<proteinExistence type="inferred from homology"/>
<evidence type="ECO:0000256" key="1">
    <source>
        <dbReference type="ARBA" id="ARBA00023224"/>
    </source>
</evidence>
<dbReference type="RefSeq" id="WP_100235106.1">
    <property type="nucleotide sequence ID" value="NZ_PGVG01000030.1"/>
</dbReference>
<feature type="transmembrane region" description="Helical" evidence="4">
    <location>
        <begin position="12"/>
        <end position="34"/>
    </location>
</feature>
<evidence type="ECO:0000259" key="5">
    <source>
        <dbReference type="PROSITE" id="PS50111"/>
    </source>
</evidence>
<dbReference type="PROSITE" id="PS50111">
    <property type="entry name" value="CHEMOTAXIS_TRANSDUC_2"/>
    <property type="match status" value="1"/>
</dbReference>
<dbReference type="OrthoDB" id="8456673at2"/>
<reference evidence="7 8" key="1">
    <citation type="submission" date="2017-11" db="EMBL/GenBank/DDBJ databases">
        <title>Bradyrhizobium forestalis sp. nov., an efficient nitrogen-fixing bacterium isolated from nodules of forest legume species in the Amazon.</title>
        <authorList>
            <person name="Costa E.M."/>
            <person name="Guimaraes A."/>
            <person name="Carvalho T.S."/>
            <person name="Rodrigues T.L."/>
            <person name="Ribeiro P.R.A."/>
            <person name="Lebbe L."/>
            <person name="Willems A."/>
            <person name="Moreira F.M.S."/>
        </authorList>
    </citation>
    <scope>NUCLEOTIDE SEQUENCE [LARGE SCALE GENOMIC DNA]</scope>
    <source>
        <strain evidence="7 8">INPA54B</strain>
    </source>
</reference>
<evidence type="ECO:0000256" key="2">
    <source>
        <dbReference type="ARBA" id="ARBA00029447"/>
    </source>
</evidence>
<feature type="transmembrane region" description="Helical" evidence="4">
    <location>
        <begin position="325"/>
        <end position="346"/>
    </location>
</feature>
<organism evidence="7 8">
    <name type="scientific">Bradyrhizobium forestalis</name>
    <dbReference type="NCBI Taxonomy" id="1419263"/>
    <lineage>
        <taxon>Bacteria</taxon>
        <taxon>Pseudomonadati</taxon>
        <taxon>Pseudomonadota</taxon>
        <taxon>Alphaproteobacteria</taxon>
        <taxon>Hyphomicrobiales</taxon>
        <taxon>Nitrobacteraceae</taxon>
        <taxon>Bradyrhizobium</taxon>
    </lineage>
</organism>
<dbReference type="GO" id="GO:0007165">
    <property type="term" value="P:signal transduction"/>
    <property type="evidence" value="ECO:0007669"/>
    <property type="project" value="UniProtKB-KW"/>
</dbReference>
<keyword evidence="8" id="KW-1185">Reference proteome</keyword>
<dbReference type="Gene3D" id="1.10.287.950">
    <property type="entry name" value="Methyl-accepting chemotaxis protein"/>
    <property type="match status" value="1"/>
</dbReference>
<dbReference type="Pfam" id="PF00672">
    <property type="entry name" value="HAMP"/>
    <property type="match status" value="1"/>
</dbReference>
<dbReference type="Proteomes" id="UP000231194">
    <property type="component" value="Unassembled WGS sequence"/>
</dbReference>
<keyword evidence="4" id="KW-0812">Transmembrane</keyword>
<dbReference type="SMART" id="SM00304">
    <property type="entry name" value="HAMP"/>
    <property type="match status" value="1"/>
</dbReference>
<dbReference type="SMART" id="SM00283">
    <property type="entry name" value="MA"/>
    <property type="match status" value="1"/>
</dbReference>
<comment type="caution">
    <text evidence="7">The sequence shown here is derived from an EMBL/GenBank/DDBJ whole genome shotgun (WGS) entry which is preliminary data.</text>
</comment>
<dbReference type="InterPro" id="IPR003660">
    <property type="entry name" value="HAMP_dom"/>
</dbReference>
<dbReference type="SUPFAM" id="SSF58104">
    <property type="entry name" value="Methyl-accepting chemotaxis protein (MCP) signaling domain"/>
    <property type="match status" value="1"/>
</dbReference>
<accession>A0A2M8R2A0</accession>
<name>A0A2M8R2A0_9BRAD</name>
<protein>
    <submittedName>
        <fullName evidence="7">Methyl-accepting chemotaxis protein</fullName>
    </submittedName>
</protein>
<feature type="domain" description="HAMP" evidence="6">
    <location>
        <begin position="348"/>
        <end position="401"/>
    </location>
</feature>
<dbReference type="GO" id="GO:0016020">
    <property type="term" value="C:membrane"/>
    <property type="evidence" value="ECO:0007669"/>
    <property type="project" value="InterPro"/>
</dbReference>
<sequence>MLNRLTVSTLLKAVILSTALVVVIGFSISAWNSWSRLQQANRIVAVAAASADVFKAMANIRSDRSTSSRQLTSDIQMDKDIETYIRGIRDELMPALARAIEILPSIDLPQGGTVVADLDRLNKALLAQQAEFWTEVAKPRASRRAALVKEYLESEDGLMAILEKLSPVLAASVNHQDAMIDQLLMIKQMAWLLRVNAGESSLIVGNALNSGKISPEVQLAFTKWVGGTEAAWRATELAASGMQLPPALAAAMAETKSFYFDPQYLTTRDGIIAAVAKGEKASMTANQWSPYSVGRMASAIKLADTALGAARDHSTSQRGQALQSLLTQLVLLIAAILFTGAAMLAVSRRVITPLHRIRDAMLKVAGGDLTVDSGYLDRRDEIGSLAGALETFKQQAIDKLKIEEQERERNAGAAARQRAMETYVGEFEGVVRKSLGELSEASGEMRKTSGDLSAVSRQTNERVEIAGKASNEASTSVESVAAAAEELSASINDISQQAAHAAGIASRAVNQARETDSTVQGLAQSAGRIGEVVGLINTIAAQTNLLALNATIEAARAGEAGRGFAVVASEVKSLASQTAKATEEISEQIADIQKVAGDAINAIQAIGGIIGEVNEVATAIAAAVQEQGAATQEITRSTQYAAQGTKNVSDNITGVKADADTAAGAAENVKQASEMLETQSRQLGQQVSDFLGKIRAA</sequence>
<dbReference type="PANTHER" id="PTHR32089">
    <property type="entry name" value="METHYL-ACCEPTING CHEMOTAXIS PROTEIN MCPB"/>
    <property type="match status" value="1"/>
</dbReference>